<dbReference type="GO" id="GO:0008270">
    <property type="term" value="F:zinc ion binding"/>
    <property type="evidence" value="ECO:0007669"/>
    <property type="project" value="InterPro"/>
</dbReference>
<dbReference type="Gene3D" id="3.40.1050.10">
    <property type="entry name" value="Carbonic anhydrase"/>
    <property type="match status" value="1"/>
</dbReference>
<dbReference type="InterPro" id="IPR036874">
    <property type="entry name" value="Carbonic_anhydrase_sf"/>
</dbReference>
<comment type="cofactor">
    <cofactor evidence="2">
        <name>Zn(2+)</name>
        <dbReference type="ChEBI" id="CHEBI:29105"/>
    </cofactor>
    <text evidence="2">Binds 1 zinc ion per subunit.</text>
</comment>
<dbReference type="STRING" id="671065.MetMK1DRAFT_00017820"/>
<keyword evidence="2" id="KW-0862">Zinc</keyword>
<feature type="binding site" evidence="2">
    <location>
        <position position="7"/>
    </location>
    <ligand>
        <name>Zn(2+)</name>
        <dbReference type="ChEBI" id="CHEBI:29105"/>
    </ligand>
</feature>
<gene>
    <name evidence="3" type="ORF">MetMK1DRAFT_00017820</name>
</gene>
<keyword evidence="2" id="KW-0479">Metal-binding</keyword>
<dbReference type="Pfam" id="PF00484">
    <property type="entry name" value="Pro_CA"/>
    <property type="match status" value="1"/>
</dbReference>
<feature type="binding site" evidence="2">
    <location>
        <position position="55"/>
    </location>
    <ligand>
        <name>Zn(2+)</name>
        <dbReference type="ChEBI" id="CHEBI:29105"/>
    </ligand>
</feature>
<dbReference type="SUPFAM" id="SSF53056">
    <property type="entry name" value="beta-carbonic anhydrase, cab"/>
    <property type="match status" value="1"/>
</dbReference>
<feature type="binding site" evidence="2">
    <location>
        <position position="58"/>
    </location>
    <ligand>
        <name>Zn(2+)</name>
        <dbReference type="ChEBI" id="CHEBI:29105"/>
    </ligand>
</feature>
<keyword evidence="4" id="KW-1185">Reference proteome</keyword>
<evidence type="ECO:0000256" key="1">
    <source>
        <dbReference type="ARBA" id="ARBA00006217"/>
    </source>
</evidence>
<sequence>MRIIISCMDRRLNRYLDQWNDGNTVFVRNAGSNVGSLRDTLKLLKGADEIVVLPHTDCGAMGVVHKALSGEKMPDVLNPLITPFLNLRGKGREELERENLEVQLRSLRSLVNAKVRGEIIHTEKLGVPPSAENVALVTAPSKRKYSEFLHDVDRTFVIQVEGGDSEIDVYIAKEFLKVKEVKYLK</sequence>
<reference evidence="3 4" key="1">
    <citation type="submission" date="2012-01" db="EMBL/GenBank/DDBJ databases">
        <title>Improved High-Quality Draft sequence of Metallosphaera yellowstonensis MK1.</title>
        <authorList>
            <consortium name="US DOE Joint Genome Institute"/>
            <person name="Lucas S."/>
            <person name="Han J."/>
            <person name="Cheng J.-F."/>
            <person name="Goodwin L."/>
            <person name="Pitluck S."/>
            <person name="Peters L."/>
            <person name="Teshima H."/>
            <person name="Detter J.C."/>
            <person name="Han C."/>
            <person name="Tapia R."/>
            <person name="Land M."/>
            <person name="Hauser L."/>
            <person name="Kyrpides N."/>
            <person name="Kozubal M."/>
            <person name="Macur R.E."/>
            <person name="Jay Z."/>
            <person name="Inskeep W."/>
            <person name="Woyke T."/>
        </authorList>
    </citation>
    <scope>NUCLEOTIDE SEQUENCE [LARGE SCALE GENOMIC DNA]</scope>
    <source>
        <strain evidence="3 4">MK1</strain>
    </source>
</reference>
<proteinExistence type="inferred from homology"/>
<name>H2C5F9_9CREN</name>
<dbReference type="AlphaFoldDB" id="H2C5F9"/>
<dbReference type="EMBL" id="JH597768">
    <property type="protein sequence ID" value="EHP69036.1"/>
    <property type="molecule type" value="Genomic_DNA"/>
</dbReference>
<evidence type="ECO:0000313" key="4">
    <source>
        <dbReference type="Proteomes" id="UP000003980"/>
    </source>
</evidence>
<dbReference type="InterPro" id="IPR001765">
    <property type="entry name" value="Carbonic_anhydrase"/>
</dbReference>
<comment type="similarity">
    <text evidence="1">Belongs to the beta-class carbonic anhydrase family.</text>
</comment>
<protein>
    <submittedName>
        <fullName evidence="3">Carbonic anhydrase</fullName>
    </submittedName>
</protein>
<organism evidence="3 4">
    <name type="scientific">Metallosphaera yellowstonensis MK1</name>
    <dbReference type="NCBI Taxonomy" id="671065"/>
    <lineage>
        <taxon>Archaea</taxon>
        <taxon>Thermoproteota</taxon>
        <taxon>Thermoprotei</taxon>
        <taxon>Sulfolobales</taxon>
        <taxon>Sulfolobaceae</taxon>
        <taxon>Metallosphaera</taxon>
    </lineage>
</organism>
<dbReference type="HOGENOM" id="CLU_118421_0_0_2"/>
<dbReference type="Proteomes" id="UP000003980">
    <property type="component" value="Unassembled WGS sequence"/>
</dbReference>
<dbReference type="GO" id="GO:0004089">
    <property type="term" value="F:carbonate dehydratase activity"/>
    <property type="evidence" value="ECO:0007669"/>
    <property type="project" value="InterPro"/>
</dbReference>
<dbReference type="OrthoDB" id="24878at2157"/>
<accession>H2C5F9</accession>
<dbReference type="eggNOG" id="arCOG02860">
    <property type="taxonomic scope" value="Archaea"/>
</dbReference>
<evidence type="ECO:0000313" key="3">
    <source>
        <dbReference type="EMBL" id="EHP69036.1"/>
    </source>
</evidence>
<dbReference type="RefSeq" id="WP_009072641.1">
    <property type="nucleotide sequence ID" value="NZ_JH597768.1"/>
</dbReference>
<evidence type="ECO:0000256" key="2">
    <source>
        <dbReference type="PIRSR" id="PIRSR601765-2"/>
    </source>
</evidence>